<evidence type="ECO:0000313" key="2">
    <source>
        <dbReference type="EMBL" id="GGL59357.1"/>
    </source>
</evidence>
<keyword evidence="1" id="KW-0472">Membrane</keyword>
<reference evidence="2" key="1">
    <citation type="journal article" date="2014" name="Int. J. Syst. Evol. Microbiol.">
        <title>Complete genome sequence of Corynebacterium casei LMG S-19264T (=DSM 44701T), isolated from a smear-ripened cheese.</title>
        <authorList>
            <consortium name="US DOE Joint Genome Institute (JGI-PGF)"/>
            <person name="Walter F."/>
            <person name="Albersmeier A."/>
            <person name="Kalinowski J."/>
            <person name="Ruckert C."/>
        </authorList>
    </citation>
    <scope>NUCLEOTIDE SEQUENCE</scope>
    <source>
        <strain evidence="2">JCM 15325</strain>
    </source>
</reference>
<comment type="caution">
    <text evidence="2">The sequence shown here is derived from an EMBL/GenBank/DDBJ whole genome shotgun (WGS) entry which is preliminary data.</text>
</comment>
<sequence length="77" mass="8431">MAAQIVPIVALFVVMMALIFVALRAKTTHFECPVCGCTFKVSISAFMVAFHVLGKREVTCPNCGYRGLLPPINDDEQ</sequence>
<evidence type="ECO:0000256" key="1">
    <source>
        <dbReference type="SAM" id="Phobius"/>
    </source>
</evidence>
<dbReference type="EMBL" id="BMOK01000011">
    <property type="protein sequence ID" value="GGL59357.1"/>
    <property type="molecule type" value="Genomic_DNA"/>
</dbReference>
<dbReference type="Proteomes" id="UP000654670">
    <property type="component" value="Unassembled WGS sequence"/>
</dbReference>
<dbReference type="AlphaFoldDB" id="A0A917S7C7"/>
<keyword evidence="3" id="KW-1185">Reference proteome</keyword>
<dbReference type="RefSeq" id="WP_188803711.1">
    <property type="nucleotide sequence ID" value="NZ_BMOK01000011.1"/>
</dbReference>
<accession>A0A917S7C7</accession>
<protein>
    <submittedName>
        <fullName evidence="2">Uncharacterized protein</fullName>
    </submittedName>
</protein>
<organism evidence="2 3">
    <name type="scientific">Sporolactobacillus putidus</name>
    <dbReference type="NCBI Taxonomy" id="492735"/>
    <lineage>
        <taxon>Bacteria</taxon>
        <taxon>Bacillati</taxon>
        <taxon>Bacillota</taxon>
        <taxon>Bacilli</taxon>
        <taxon>Bacillales</taxon>
        <taxon>Sporolactobacillaceae</taxon>
        <taxon>Sporolactobacillus</taxon>
    </lineage>
</organism>
<gene>
    <name evidence="2" type="ORF">GCM10007968_24190</name>
</gene>
<proteinExistence type="predicted"/>
<feature type="transmembrane region" description="Helical" evidence="1">
    <location>
        <begin position="6"/>
        <end position="23"/>
    </location>
</feature>
<reference evidence="2" key="2">
    <citation type="submission" date="2020-09" db="EMBL/GenBank/DDBJ databases">
        <authorList>
            <person name="Sun Q."/>
            <person name="Ohkuma M."/>
        </authorList>
    </citation>
    <scope>NUCLEOTIDE SEQUENCE</scope>
    <source>
        <strain evidence="2">JCM 15325</strain>
    </source>
</reference>
<keyword evidence="1" id="KW-0812">Transmembrane</keyword>
<keyword evidence="1" id="KW-1133">Transmembrane helix</keyword>
<name>A0A917S7C7_9BACL</name>
<evidence type="ECO:0000313" key="3">
    <source>
        <dbReference type="Proteomes" id="UP000654670"/>
    </source>
</evidence>